<dbReference type="InterPro" id="IPR008928">
    <property type="entry name" value="6-hairpin_glycosidase_sf"/>
</dbReference>
<proteinExistence type="inferred from homology"/>
<dbReference type="InterPro" id="IPR010819">
    <property type="entry name" value="AGE/CE"/>
</dbReference>
<evidence type="ECO:0000256" key="2">
    <source>
        <dbReference type="ARBA" id="ARBA00023235"/>
    </source>
</evidence>
<evidence type="ECO:0000256" key="1">
    <source>
        <dbReference type="ARBA" id="ARBA00008558"/>
    </source>
</evidence>
<evidence type="ECO:0000259" key="4">
    <source>
        <dbReference type="Pfam" id="PF18962"/>
    </source>
</evidence>
<feature type="chain" id="PRO_5046956319" evidence="3">
    <location>
        <begin position="23"/>
        <end position="603"/>
    </location>
</feature>
<organism evidence="5 6">
    <name type="scientific">Flammeovirga kamogawensis</name>
    <dbReference type="NCBI Taxonomy" id="373891"/>
    <lineage>
        <taxon>Bacteria</taxon>
        <taxon>Pseudomonadati</taxon>
        <taxon>Bacteroidota</taxon>
        <taxon>Cytophagia</taxon>
        <taxon>Cytophagales</taxon>
        <taxon>Flammeovirgaceae</taxon>
        <taxon>Flammeovirga</taxon>
    </lineage>
</organism>
<feature type="domain" description="Secretion system C-terminal sorting" evidence="4">
    <location>
        <begin position="532"/>
        <end position="599"/>
    </location>
</feature>
<accession>A0ABX8H2F1</accession>
<dbReference type="InterPro" id="IPR012341">
    <property type="entry name" value="6hp_glycosidase-like_sf"/>
</dbReference>
<dbReference type="PANTHER" id="PTHR15108">
    <property type="entry name" value="N-ACYLGLUCOSAMINE-2-EPIMERASE"/>
    <property type="match status" value="1"/>
</dbReference>
<dbReference type="InterPro" id="IPR026444">
    <property type="entry name" value="Secre_tail"/>
</dbReference>
<protein>
    <submittedName>
        <fullName evidence="5">AGE family epimerase/isomerase</fullName>
    </submittedName>
</protein>
<keyword evidence="3" id="KW-0732">Signal</keyword>
<evidence type="ECO:0000313" key="6">
    <source>
        <dbReference type="Proteomes" id="UP000682802"/>
    </source>
</evidence>
<name>A0ABX8H2F1_9BACT</name>
<keyword evidence="2" id="KW-0413">Isomerase</keyword>
<dbReference type="Pfam" id="PF07221">
    <property type="entry name" value="GlcNAc_2-epim"/>
    <property type="match status" value="1"/>
</dbReference>
<dbReference type="Proteomes" id="UP000682802">
    <property type="component" value="Chromosome 2"/>
</dbReference>
<sequence length="603" mass="68601">MQTKTILIFCALLVWKITNVYAQYQTKSAFLNDPTEATKFVKGVADFLRTTKDEKGGYYSFIEADGSIKKEQMESWTGGYNLKSFCSQTRVAYTFARAFMLTGDTTYLKDAEHALDFLYEKGWDEEYDGWYFTYNVDADKSFGPPWNENSKWTFQQEYAILGIIAMVDVLGGIASKNRHTEWLDKSMLSLYEHVWDSHSTNFGYYENATRRWGNKYGKGFTGTIDGINTHAALLALMTDEEQHNLRYQQLADISRDKLAGNMDAEGVKIGFPENFHSDWSINQDNTGASVGHMLKTAWCLGRAAVYFDDRSYRTAAEEIIDHVYATNLYDKNNGAPYEWANWKTGVVTDRNKCHWVVEQGFTGPMIASFITNDQDKKELYLQMADESLYFFEQNMISSIGLSHEYVTPGGNPIDGLKANMFKSGFHDAELGFFAYLYGQAYLTTSKFSLYYYLTPSKDKVFTLMPLAYPNSQLKISNVELDGKQYANYNGEQNEVSVTANRGGVFKVEFTPTPITSVLTATSIPKNDKITVFPTLFSDKITIKTTINGHYTISVYDMFGNIFYKNLTSTPTTIVENLQQIPKGIYIVNIQSEEINQGFKIIKN</sequence>
<dbReference type="EMBL" id="CP076129">
    <property type="protein sequence ID" value="QWG09844.1"/>
    <property type="molecule type" value="Genomic_DNA"/>
</dbReference>
<dbReference type="NCBIfam" id="TIGR04183">
    <property type="entry name" value="Por_Secre_tail"/>
    <property type="match status" value="1"/>
</dbReference>
<evidence type="ECO:0000256" key="3">
    <source>
        <dbReference type="SAM" id="SignalP"/>
    </source>
</evidence>
<keyword evidence="6" id="KW-1185">Reference proteome</keyword>
<gene>
    <name evidence="5" type="ORF">KM029_19380</name>
</gene>
<dbReference type="Pfam" id="PF18962">
    <property type="entry name" value="Por_Secre_tail"/>
    <property type="match status" value="1"/>
</dbReference>
<comment type="similarity">
    <text evidence="1">Belongs to the N-acylglucosamine 2-epimerase family.</text>
</comment>
<dbReference type="Gene3D" id="1.50.10.10">
    <property type="match status" value="1"/>
</dbReference>
<feature type="signal peptide" evidence="3">
    <location>
        <begin position="1"/>
        <end position="22"/>
    </location>
</feature>
<dbReference type="RefSeq" id="WP_144076507.1">
    <property type="nucleotide sequence ID" value="NZ_CP076129.1"/>
</dbReference>
<evidence type="ECO:0000313" key="5">
    <source>
        <dbReference type="EMBL" id="QWG09844.1"/>
    </source>
</evidence>
<dbReference type="SUPFAM" id="SSF48208">
    <property type="entry name" value="Six-hairpin glycosidases"/>
    <property type="match status" value="1"/>
</dbReference>
<reference evidence="5 6" key="1">
    <citation type="submission" date="2021-05" db="EMBL/GenBank/DDBJ databases">
        <title>Comparative genomic studies on the polysaccharide-degrading batcterial strains of the Flammeovirga genus.</title>
        <authorList>
            <person name="Zewei F."/>
            <person name="Zheng Z."/>
            <person name="Yu L."/>
            <person name="Ruyue G."/>
            <person name="Yanhong M."/>
            <person name="Yuanyuan C."/>
            <person name="Jingyan G."/>
            <person name="Wenjun H."/>
        </authorList>
    </citation>
    <scope>NUCLEOTIDE SEQUENCE [LARGE SCALE GENOMIC DNA]</scope>
    <source>
        <strain evidence="5 6">YS10</strain>
    </source>
</reference>